<evidence type="ECO:0000256" key="1">
    <source>
        <dbReference type="SAM" id="MobiDB-lite"/>
    </source>
</evidence>
<feature type="compositionally biased region" description="Acidic residues" evidence="1">
    <location>
        <begin position="194"/>
        <end position="205"/>
    </location>
</feature>
<proteinExistence type="predicted"/>
<gene>
    <name evidence="4" type="ORF">E4663_07035</name>
</gene>
<dbReference type="PROSITE" id="PS50943">
    <property type="entry name" value="HTH_CROC1"/>
    <property type="match status" value="1"/>
</dbReference>
<dbReference type="Proteomes" id="UP000297982">
    <property type="component" value="Unassembled WGS sequence"/>
</dbReference>
<feature type="compositionally biased region" description="Acidic residues" evidence="1">
    <location>
        <begin position="153"/>
        <end position="186"/>
    </location>
</feature>
<evidence type="ECO:0000256" key="2">
    <source>
        <dbReference type="SAM" id="Phobius"/>
    </source>
</evidence>
<dbReference type="AlphaFoldDB" id="A0A4Z0H2W3"/>
<accession>A0A4Z0H2W3</accession>
<feature type="region of interest" description="Disordered" evidence="1">
    <location>
        <begin position="142"/>
        <end position="216"/>
    </location>
</feature>
<keyword evidence="2" id="KW-1133">Transmembrane helix</keyword>
<dbReference type="STRING" id="192814.GCA_900166575_01764"/>
<organism evidence="4 5">
    <name type="scientific">Halobacillus salinus</name>
    <dbReference type="NCBI Taxonomy" id="192814"/>
    <lineage>
        <taxon>Bacteria</taxon>
        <taxon>Bacillati</taxon>
        <taxon>Bacillota</taxon>
        <taxon>Bacilli</taxon>
        <taxon>Bacillales</taxon>
        <taxon>Bacillaceae</taxon>
        <taxon>Halobacillus</taxon>
    </lineage>
</organism>
<reference evidence="4 5" key="1">
    <citation type="journal article" date="2003" name="Int. J. Syst. Evol. Microbiol.">
        <title>Halobacillus salinus sp. nov., isolated from a salt lake on the coast of the East Sea in Korea.</title>
        <authorList>
            <person name="Yoon J.H."/>
            <person name="Kang K.H."/>
            <person name="Park Y.H."/>
        </authorList>
    </citation>
    <scope>NUCLEOTIDE SEQUENCE [LARGE SCALE GENOMIC DNA]</scope>
    <source>
        <strain evidence="4 5">HSL-3</strain>
    </source>
</reference>
<dbReference type="SMART" id="SM00530">
    <property type="entry name" value="HTH_XRE"/>
    <property type="match status" value="1"/>
</dbReference>
<dbReference type="PANTHER" id="PTHR34475:SF1">
    <property type="entry name" value="CYTOSKELETON PROTEIN RODZ"/>
    <property type="match status" value="1"/>
</dbReference>
<dbReference type="InterPro" id="IPR010982">
    <property type="entry name" value="Lambda_DNA-bd_dom_sf"/>
</dbReference>
<keyword evidence="5" id="KW-1185">Reference proteome</keyword>
<feature type="transmembrane region" description="Helical" evidence="2">
    <location>
        <begin position="114"/>
        <end position="135"/>
    </location>
</feature>
<name>A0A4Z0H2W3_9BACI</name>
<dbReference type="CDD" id="cd00093">
    <property type="entry name" value="HTH_XRE"/>
    <property type="match status" value="1"/>
</dbReference>
<dbReference type="Gene3D" id="1.10.260.40">
    <property type="entry name" value="lambda repressor-like DNA-binding domains"/>
    <property type="match status" value="1"/>
</dbReference>
<dbReference type="EMBL" id="SRJC01000001">
    <property type="protein sequence ID" value="TGB04738.1"/>
    <property type="molecule type" value="Genomic_DNA"/>
</dbReference>
<keyword evidence="2" id="KW-0812">Transmembrane</keyword>
<dbReference type="Pfam" id="PF13413">
    <property type="entry name" value="HTH_25"/>
    <property type="match status" value="1"/>
</dbReference>
<dbReference type="GO" id="GO:0003677">
    <property type="term" value="F:DNA binding"/>
    <property type="evidence" value="ECO:0007669"/>
    <property type="project" value="InterPro"/>
</dbReference>
<evidence type="ECO:0000313" key="4">
    <source>
        <dbReference type="EMBL" id="TGB04738.1"/>
    </source>
</evidence>
<keyword evidence="2" id="KW-0472">Membrane</keyword>
<comment type="caution">
    <text evidence="4">The sequence shown here is derived from an EMBL/GenBank/DDBJ whole genome shotgun (WGS) entry which is preliminary data.</text>
</comment>
<sequence>MVLYMEMDIGSRLKEARESKGLSLEEIQETTKIQKRYLNAIENNDFKTLPGKFYTRAFIREYASAVGLNPEEIMEDHKSELPSYEDEEIIKYSRTQRARQQTSKPKSSSKGTSLFPRILTGIVIIAIAIAIYVFFVNMNDSSGGENDPASTDGTDDAIELPADSDQESSEEEGSEEAPAEEEPAEESTDKPAEETNDEEAEEPAESEVKIELTQEGTGTFPEHVYTVTGVSERTATIELTGQAYLEATSPKGENNLTPPSMYSAEDSPINLDFSNQDQLYLKTGSVPNTKILINGEPVPFPNDHDTQKVLLNFE</sequence>
<dbReference type="SUPFAM" id="SSF47413">
    <property type="entry name" value="lambda repressor-like DNA-binding domains"/>
    <property type="match status" value="1"/>
</dbReference>
<dbReference type="InterPro" id="IPR050400">
    <property type="entry name" value="Bact_Cytoskel_RodZ"/>
</dbReference>
<feature type="domain" description="HTH cro/C1-type" evidence="3">
    <location>
        <begin position="13"/>
        <end position="44"/>
    </location>
</feature>
<feature type="compositionally biased region" description="Polar residues" evidence="1">
    <location>
        <begin position="142"/>
        <end position="152"/>
    </location>
</feature>
<evidence type="ECO:0000259" key="3">
    <source>
        <dbReference type="PROSITE" id="PS50943"/>
    </source>
</evidence>
<dbReference type="PANTHER" id="PTHR34475">
    <property type="match status" value="1"/>
</dbReference>
<protein>
    <submittedName>
        <fullName evidence="4">Helix-turn-helix domain-containing protein</fullName>
    </submittedName>
</protein>
<dbReference type="InterPro" id="IPR001387">
    <property type="entry name" value="Cro/C1-type_HTH"/>
</dbReference>
<evidence type="ECO:0000313" key="5">
    <source>
        <dbReference type="Proteomes" id="UP000297982"/>
    </source>
</evidence>